<keyword evidence="2" id="KW-0472">Membrane</keyword>
<accession>A0A5B7XYV9</accession>
<feature type="region of interest" description="Disordered" evidence="1">
    <location>
        <begin position="42"/>
        <end position="68"/>
    </location>
</feature>
<protein>
    <submittedName>
        <fullName evidence="3">Uncharacterized protein</fullName>
    </submittedName>
</protein>
<dbReference type="Proteomes" id="UP000307074">
    <property type="component" value="Chromosome"/>
</dbReference>
<dbReference type="AlphaFoldDB" id="A0A5B7XYV9"/>
<feature type="compositionally biased region" description="Basic and acidic residues" evidence="1">
    <location>
        <begin position="46"/>
        <end position="68"/>
    </location>
</feature>
<keyword evidence="2" id="KW-1133">Transmembrane helix</keyword>
<name>A0A5B7XYV9_LEVBR</name>
<dbReference type="RefSeq" id="WP_042522160.1">
    <property type="nucleotide sequence ID" value="NZ_CP031198.1"/>
</dbReference>
<gene>
    <name evidence="3" type="ORF">UCCLBBS449_1025</name>
</gene>
<reference evidence="3 4" key="1">
    <citation type="submission" date="2018-07" db="EMBL/GenBank/DDBJ databases">
        <authorList>
            <person name="Feyereisen M."/>
        </authorList>
    </citation>
    <scope>NUCLEOTIDE SEQUENCE [LARGE SCALE GENOMIC DNA]</scope>
    <source>
        <strain evidence="3 4">UCCLBBS449</strain>
    </source>
</reference>
<feature type="transmembrane region" description="Helical" evidence="2">
    <location>
        <begin position="15"/>
        <end position="34"/>
    </location>
</feature>
<keyword evidence="2" id="KW-0812">Transmembrane</keyword>
<dbReference type="EMBL" id="CP031198">
    <property type="protein sequence ID" value="QCZ52982.1"/>
    <property type="molecule type" value="Genomic_DNA"/>
</dbReference>
<evidence type="ECO:0000313" key="3">
    <source>
        <dbReference type="EMBL" id="QCZ52982.1"/>
    </source>
</evidence>
<organism evidence="3 4">
    <name type="scientific">Levilactobacillus brevis</name>
    <name type="common">Lactobacillus brevis</name>
    <dbReference type="NCBI Taxonomy" id="1580"/>
    <lineage>
        <taxon>Bacteria</taxon>
        <taxon>Bacillati</taxon>
        <taxon>Bacillota</taxon>
        <taxon>Bacilli</taxon>
        <taxon>Lactobacillales</taxon>
        <taxon>Lactobacillaceae</taxon>
        <taxon>Levilactobacillus</taxon>
    </lineage>
</organism>
<evidence type="ECO:0000256" key="2">
    <source>
        <dbReference type="SAM" id="Phobius"/>
    </source>
</evidence>
<evidence type="ECO:0000313" key="4">
    <source>
        <dbReference type="Proteomes" id="UP000307074"/>
    </source>
</evidence>
<proteinExistence type="predicted"/>
<evidence type="ECO:0000256" key="1">
    <source>
        <dbReference type="SAM" id="MobiDB-lite"/>
    </source>
</evidence>
<sequence length="68" mass="8181">MIILTSISAYKKVQFAIRMSLYVIFGGLVLFVRFKNKKKTRKRLDKRTEHMMKNTPKDKDGKYPWEKK</sequence>